<comment type="caution">
    <text evidence="1">The sequence shown here is derived from an EMBL/GenBank/DDBJ whole genome shotgun (WGS) entry which is preliminary data.</text>
</comment>
<evidence type="ECO:0000313" key="1">
    <source>
        <dbReference type="EMBL" id="MDQ0254686.1"/>
    </source>
</evidence>
<accession>A0ABT9ZTW2</accession>
<name>A0ABT9ZTW2_9BACI</name>
<dbReference type="Proteomes" id="UP001230005">
    <property type="component" value="Unassembled WGS sequence"/>
</dbReference>
<sequence length="339" mass="39644">MVEKQTSDDLFRSTENIEQSIKELDPNSYLARVSLEYAVSNSKIELLEYLIEKLSHSSSEESKKWAEIYNIDNLVCKNEISLIESTNRLTYITCNSQEMSILRKIFQLYNYYDLKAFQMIEILSDLINEEIKLLDEGYMKDSLQSRLDLAMQSVHLHLNQLEKSRSFGQNIIKIAPTPIMRAIAFKNLGTSYILENYNESINYFNQSLNILNNIQRHQEIHNIKRLKNFVRIYWGHTQKVEFVKNQSITDHLIVVFSLIKNGDEKSAIESLKNVESNLQDDFTSGYYYYYLGLATKEEKYFYESIKFFSKSGDHFFRQLPLLALKEKGVDTMLLSALSV</sequence>
<dbReference type="EMBL" id="JAUSUG010000007">
    <property type="protein sequence ID" value="MDQ0254686.1"/>
    <property type="molecule type" value="Genomic_DNA"/>
</dbReference>
<dbReference type="InterPro" id="IPR047705">
    <property type="entry name" value="AimR-like"/>
</dbReference>
<dbReference type="Gene3D" id="1.25.40.10">
    <property type="entry name" value="Tetratricopeptide repeat domain"/>
    <property type="match status" value="1"/>
</dbReference>
<gene>
    <name evidence="1" type="ORF">J2S74_002065</name>
</gene>
<dbReference type="RefSeq" id="WP_307325001.1">
    <property type="nucleotide sequence ID" value="NZ_JAUSUG010000007.1"/>
</dbReference>
<evidence type="ECO:0000313" key="2">
    <source>
        <dbReference type="Proteomes" id="UP001230005"/>
    </source>
</evidence>
<organism evidence="1 2">
    <name type="scientific">Evansella vedderi</name>
    <dbReference type="NCBI Taxonomy" id="38282"/>
    <lineage>
        <taxon>Bacteria</taxon>
        <taxon>Bacillati</taxon>
        <taxon>Bacillota</taxon>
        <taxon>Bacilli</taxon>
        <taxon>Bacillales</taxon>
        <taxon>Bacillaceae</taxon>
        <taxon>Evansella</taxon>
    </lineage>
</organism>
<keyword evidence="2" id="KW-1185">Reference proteome</keyword>
<dbReference type="InterPro" id="IPR011990">
    <property type="entry name" value="TPR-like_helical_dom_sf"/>
</dbReference>
<dbReference type="Pfam" id="PF22871">
    <property type="entry name" value="AimR"/>
    <property type="match status" value="1"/>
</dbReference>
<protein>
    <submittedName>
        <fullName evidence="1">Tetratricopeptide (TPR) repeat protein</fullName>
    </submittedName>
</protein>
<proteinExistence type="predicted"/>
<dbReference type="NCBIfam" id="NF038310">
    <property type="entry name" value="lysogeny_AimR"/>
    <property type="match status" value="1"/>
</dbReference>
<reference evidence="1 2" key="1">
    <citation type="submission" date="2023-07" db="EMBL/GenBank/DDBJ databases">
        <title>Genomic Encyclopedia of Type Strains, Phase IV (KMG-IV): sequencing the most valuable type-strain genomes for metagenomic binning, comparative biology and taxonomic classification.</title>
        <authorList>
            <person name="Goeker M."/>
        </authorList>
    </citation>
    <scope>NUCLEOTIDE SEQUENCE [LARGE SCALE GENOMIC DNA]</scope>
    <source>
        <strain evidence="1 2">DSM 9768</strain>
    </source>
</reference>